<evidence type="ECO:0000256" key="1">
    <source>
        <dbReference type="SAM" id="MobiDB-lite"/>
    </source>
</evidence>
<keyword evidence="3" id="KW-1185">Reference proteome</keyword>
<name>A0ABR2ECE7_9ROSI</name>
<evidence type="ECO:0000313" key="2">
    <source>
        <dbReference type="EMBL" id="KAK8556601.1"/>
    </source>
</evidence>
<reference evidence="2 3" key="1">
    <citation type="journal article" date="2024" name="G3 (Bethesda)">
        <title>Genome assembly of Hibiscus sabdariffa L. provides insights into metabolisms of medicinal natural products.</title>
        <authorList>
            <person name="Kim T."/>
        </authorList>
    </citation>
    <scope>NUCLEOTIDE SEQUENCE [LARGE SCALE GENOMIC DNA]</scope>
    <source>
        <strain evidence="2">TK-2024</strain>
        <tissue evidence="2">Old leaves</tissue>
    </source>
</reference>
<feature type="region of interest" description="Disordered" evidence="1">
    <location>
        <begin position="46"/>
        <end position="72"/>
    </location>
</feature>
<protein>
    <recommendedName>
        <fullName evidence="4">Zinc knuckle CX2CX4HX4C domain-containing protein</fullName>
    </recommendedName>
</protein>
<evidence type="ECO:0000313" key="3">
    <source>
        <dbReference type="Proteomes" id="UP001472677"/>
    </source>
</evidence>
<organism evidence="2 3">
    <name type="scientific">Hibiscus sabdariffa</name>
    <name type="common">roselle</name>
    <dbReference type="NCBI Taxonomy" id="183260"/>
    <lineage>
        <taxon>Eukaryota</taxon>
        <taxon>Viridiplantae</taxon>
        <taxon>Streptophyta</taxon>
        <taxon>Embryophyta</taxon>
        <taxon>Tracheophyta</taxon>
        <taxon>Spermatophyta</taxon>
        <taxon>Magnoliopsida</taxon>
        <taxon>eudicotyledons</taxon>
        <taxon>Gunneridae</taxon>
        <taxon>Pentapetalae</taxon>
        <taxon>rosids</taxon>
        <taxon>malvids</taxon>
        <taxon>Malvales</taxon>
        <taxon>Malvaceae</taxon>
        <taxon>Malvoideae</taxon>
        <taxon>Hibiscus</taxon>
    </lineage>
</organism>
<accession>A0ABR2ECE7</accession>
<gene>
    <name evidence="2" type="ORF">V6N12_002998</name>
</gene>
<evidence type="ECO:0008006" key="4">
    <source>
        <dbReference type="Google" id="ProtNLM"/>
    </source>
</evidence>
<sequence length="210" mass="23030">MMVKDNLRKPLVSKIAINGLLGVVEYESLLVVCFNYGIYGHKSDICPRNRGDEDNTPPSVAQDKLKPENSESLGPWMLVDRKQCHQPRKPPNADVTTKNFLMQQSKYNLIFKVNDNTSVLRSKKICSSRSTKGRSQASILNSKKHGVVELDPSTAPIALLLSKESLSAPGPTESFADPIVRVASGDNTAVLVFHIGLRNIRCLPSATLCA</sequence>
<dbReference type="EMBL" id="JBBPBM010000017">
    <property type="protein sequence ID" value="KAK8556601.1"/>
    <property type="molecule type" value="Genomic_DNA"/>
</dbReference>
<proteinExistence type="predicted"/>
<dbReference type="Proteomes" id="UP001472677">
    <property type="component" value="Unassembled WGS sequence"/>
</dbReference>
<comment type="caution">
    <text evidence="2">The sequence shown here is derived from an EMBL/GenBank/DDBJ whole genome shotgun (WGS) entry which is preliminary data.</text>
</comment>